<sequence length="435" mass="48392">MHPFMGASPKTSVVYLDESFIYQHYKRHNDSLLDPSDDLDVQRKETHKGRRYCFIAGILDSPDMECQVVALDIFPGGKSTAKQPKDYHAMFNHDYFVKWFAKLLAELGDMGESNAYIVMDNAKYKKGRPVGTPTSRLCKTTLAGNMHAIWDTVQADIFQEHSLGKPVGSSSSRLHTIHSSDHAGTPFLALALCPGDHTPTRLSSVKPIRVVNTRYLTKGDISTFGEHTSQLLLEDRLPPLITAPPPPHIATTWSPQETTDWLEGAVQNLYDILYTSAKLKWGETSQTKKALNRAVAIQRTNRSSAQLRRLLRIHEAVTPTGDEYLRLVHMVEWPKWIRNPNLLPPTCWHRSGALAVGTWWSEMPTGNDTTKTGTAGYVKALHAEQRYAGNGETRVTPAPGKPECNNGPHGSKAAKPVNSSAQHSAHPPHQFPSRV</sequence>
<dbReference type="AlphaFoldDB" id="W4GUH1"/>
<accession>W4GUH1</accession>
<name>W4GUH1_APHAT</name>
<protein>
    <submittedName>
        <fullName evidence="2">Uncharacterized protein</fullName>
    </submittedName>
</protein>
<proteinExistence type="predicted"/>
<dbReference type="EMBL" id="KI913120">
    <property type="protein sequence ID" value="ETV83337.1"/>
    <property type="molecule type" value="Genomic_DNA"/>
</dbReference>
<dbReference type="RefSeq" id="XP_009826767.1">
    <property type="nucleotide sequence ID" value="XM_009828465.1"/>
</dbReference>
<dbReference type="PANTHER" id="PTHR33939:SF1">
    <property type="entry name" value="DUF4371 DOMAIN-CONTAINING PROTEIN"/>
    <property type="match status" value="1"/>
</dbReference>
<dbReference type="PANTHER" id="PTHR33939">
    <property type="entry name" value="PROTEIN CBG22215"/>
    <property type="match status" value="1"/>
</dbReference>
<reference evidence="2" key="1">
    <citation type="submission" date="2013-12" db="EMBL/GenBank/DDBJ databases">
        <title>The Genome Sequence of Aphanomyces astaci APO3.</title>
        <authorList>
            <consortium name="The Broad Institute Genomics Platform"/>
            <person name="Russ C."/>
            <person name="Tyler B."/>
            <person name="van West P."/>
            <person name="Dieguez-Uribeondo J."/>
            <person name="Young S.K."/>
            <person name="Zeng Q."/>
            <person name="Gargeya S."/>
            <person name="Fitzgerald M."/>
            <person name="Abouelleil A."/>
            <person name="Alvarado L."/>
            <person name="Chapman S.B."/>
            <person name="Gainer-Dewar J."/>
            <person name="Goldberg J."/>
            <person name="Griggs A."/>
            <person name="Gujja S."/>
            <person name="Hansen M."/>
            <person name="Howarth C."/>
            <person name="Imamovic A."/>
            <person name="Ireland A."/>
            <person name="Larimer J."/>
            <person name="McCowan C."/>
            <person name="Murphy C."/>
            <person name="Pearson M."/>
            <person name="Poon T.W."/>
            <person name="Priest M."/>
            <person name="Roberts A."/>
            <person name="Saif S."/>
            <person name="Shea T."/>
            <person name="Sykes S."/>
            <person name="Wortman J."/>
            <person name="Nusbaum C."/>
            <person name="Birren B."/>
        </authorList>
    </citation>
    <scope>NUCLEOTIDE SEQUENCE [LARGE SCALE GENOMIC DNA]</scope>
    <source>
        <strain evidence="2">APO3</strain>
    </source>
</reference>
<feature type="region of interest" description="Disordered" evidence="1">
    <location>
        <begin position="389"/>
        <end position="435"/>
    </location>
</feature>
<evidence type="ECO:0000256" key="1">
    <source>
        <dbReference type="SAM" id="MobiDB-lite"/>
    </source>
</evidence>
<organism evidence="2">
    <name type="scientific">Aphanomyces astaci</name>
    <name type="common">Crayfish plague agent</name>
    <dbReference type="NCBI Taxonomy" id="112090"/>
    <lineage>
        <taxon>Eukaryota</taxon>
        <taxon>Sar</taxon>
        <taxon>Stramenopiles</taxon>
        <taxon>Oomycota</taxon>
        <taxon>Saprolegniomycetes</taxon>
        <taxon>Saprolegniales</taxon>
        <taxon>Verrucalvaceae</taxon>
        <taxon>Aphanomyces</taxon>
    </lineage>
</organism>
<dbReference type="VEuPathDB" id="FungiDB:H257_04088"/>
<gene>
    <name evidence="2" type="ORF">H257_04088</name>
</gene>
<evidence type="ECO:0000313" key="2">
    <source>
        <dbReference type="EMBL" id="ETV83337.1"/>
    </source>
</evidence>
<dbReference type="GeneID" id="20806084"/>